<dbReference type="GO" id="GO:0004888">
    <property type="term" value="F:transmembrane signaling receptor activity"/>
    <property type="evidence" value="ECO:0007669"/>
    <property type="project" value="InterPro"/>
</dbReference>
<dbReference type="Pfam" id="PF00672">
    <property type="entry name" value="HAMP"/>
    <property type="match status" value="1"/>
</dbReference>
<dbReference type="InterPro" id="IPR003660">
    <property type="entry name" value="HAMP_dom"/>
</dbReference>
<reference evidence="6" key="1">
    <citation type="journal article" date="2015" name="Nature">
        <title>Complex archaea that bridge the gap between prokaryotes and eukaryotes.</title>
        <authorList>
            <person name="Spang A."/>
            <person name="Saw J.H."/>
            <person name="Jorgensen S.L."/>
            <person name="Zaremba-Niedzwiedzka K."/>
            <person name="Martijn J."/>
            <person name="Lind A.E."/>
            <person name="van Eijk R."/>
            <person name="Schleper C."/>
            <person name="Guy L."/>
            <person name="Ettema T.J."/>
        </authorList>
    </citation>
    <scope>NUCLEOTIDE SEQUENCE</scope>
</reference>
<comment type="caution">
    <text evidence="6">The sequence shown here is derived from an EMBL/GenBank/DDBJ whole genome shotgun (WGS) entry which is preliminary data.</text>
</comment>
<dbReference type="InterPro" id="IPR004090">
    <property type="entry name" value="Chemotax_Me-accpt_rcpt"/>
</dbReference>
<proteinExistence type="inferred from homology"/>
<dbReference type="GO" id="GO:0016020">
    <property type="term" value="C:membrane"/>
    <property type="evidence" value="ECO:0007669"/>
    <property type="project" value="InterPro"/>
</dbReference>
<keyword evidence="1" id="KW-0807">Transducer</keyword>
<dbReference type="InterPro" id="IPR004089">
    <property type="entry name" value="MCPsignal_dom"/>
</dbReference>
<keyword evidence="3" id="KW-0472">Membrane</keyword>
<evidence type="ECO:0000256" key="1">
    <source>
        <dbReference type="ARBA" id="ARBA00023224"/>
    </source>
</evidence>
<dbReference type="SMART" id="SM00304">
    <property type="entry name" value="HAMP"/>
    <property type="match status" value="1"/>
</dbReference>
<dbReference type="Pfam" id="PF00015">
    <property type="entry name" value="MCPsignal"/>
    <property type="match status" value="1"/>
</dbReference>
<evidence type="ECO:0008006" key="7">
    <source>
        <dbReference type="Google" id="ProtNLM"/>
    </source>
</evidence>
<gene>
    <name evidence="6" type="ORF">LCGC14_0033740</name>
</gene>
<comment type="similarity">
    <text evidence="2">Belongs to the methyl-accepting chemotaxis (MCP) protein family.</text>
</comment>
<evidence type="ECO:0000259" key="5">
    <source>
        <dbReference type="PROSITE" id="PS50885"/>
    </source>
</evidence>
<evidence type="ECO:0000313" key="6">
    <source>
        <dbReference type="EMBL" id="KKO09872.1"/>
    </source>
</evidence>
<dbReference type="AlphaFoldDB" id="A0A0F9YCB8"/>
<dbReference type="PROSITE" id="PS50111">
    <property type="entry name" value="CHEMOTAXIS_TRANSDUC_2"/>
    <property type="match status" value="1"/>
</dbReference>
<dbReference type="GO" id="GO:0007165">
    <property type="term" value="P:signal transduction"/>
    <property type="evidence" value="ECO:0007669"/>
    <property type="project" value="UniProtKB-KW"/>
</dbReference>
<dbReference type="PANTHER" id="PTHR32089">
    <property type="entry name" value="METHYL-ACCEPTING CHEMOTAXIS PROTEIN MCPB"/>
    <property type="match status" value="1"/>
</dbReference>
<organism evidence="6">
    <name type="scientific">marine sediment metagenome</name>
    <dbReference type="NCBI Taxonomy" id="412755"/>
    <lineage>
        <taxon>unclassified sequences</taxon>
        <taxon>metagenomes</taxon>
        <taxon>ecological metagenomes</taxon>
    </lineage>
</organism>
<evidence type="ECO:0000256" key="3">
    <source>
        <dbReference type="SAM" id="Phobius"/>
    </source>
</evidence>
<feature type="transmembrane region" description="Helical" evidence="3">
    <location>
        <begin position="199"/>
        <end position="218"/>
    </location>
</feature>
<evidence type="ECO:0000259" key="4">
    <source>
        <dbReference type="PROSITE" id="PS50111"/>
    </source>
</evidence>
<evidence type="ECO:0000256" key="2">
    <source>
        <dbReference type="ARBA" id="ARBA00029447"/>
    </source>
</evidence>
<keyword evidence="3" id="KW-1133">Transmembrane helix</keyword>
<dbReference type="EMBL" id="LAZR01000006">
    <property type="protein sequence ID" value="KKO09872.1"/>
    <property type="molecule type" value="Genomic_DNA"/>
</dbReference>
<dbReference type="CDD" id="cd06225">
    <property type="entry name" value="HAMP"/>
    <property type="match status" value="1"/>
</dbReference>
<dbReference type="SMART" id="SM00283">
    <property type="entry name" value="MA"/>
    <property type="match status" value="1"/>
</dbReference>
<protein>
    <recommendedName>
        <fullName evidence="7">Methyl-accepting chemotaxis protein</fullName>
    </recommendedName>
</protein>
<dbReference type="PRINTS" id="PR00260">
    <property type="entry name" value="CHEMTRNSDUCR"/>
</dbReference>
<dbReference type="Gene3D" id="1.10.287.950">
    <property type="entry name" value="Methyl-accepting chemotaxis protein"/>
    <property type="match status" value="1"/>
</dbReference>
<keyword evidence="3" id="KW-0812">Transmembrane</keyword>
<dbReference type="PANTHER" id="PTHR32089:SF112">
    <property type="entry name" value="LYSOZYME-LIKE PROTEIN-RELATED"/>
    <property type="match status" value="1"/>
</dbReference>
<feature type="domain" description="Methyl-accepting transducer" evidence="4">
    <location>
        <begin position="277"/>
        <end position="513"/>
    </location>
</feature>
<sequence>MPWLSRFSIGAKLLFAPALIVLLLVFVSAVAYYGLNRQQIVLHQIEQVRFSQYQRALEISSASQAAMVGSYAAVVQLIQAQGKVSKEEMQFYVEDMQASVRDMLAGIDAGLAHTADLSEEERETFHTFGEQAKAFAQGVDDLAEAALTNPYMAPSQLGYVRAEYNRVLGLLAQFMALQRDLSGVSFEGANETAKSVTEALVIAVFAAIALGLIVGLLMRHQILRSIKAIEQAAVKLRDGDLTHRVQVIGRDEIAQTAIAFNALIDSLQSAVRQVTRVAGAVGASADELVATSNQVAQGANEQASAATQTSSTVEQMSIGLASISSHAASLHTSAQNSLRGAEAGRAALHRLLDEIERVRKAFAAITVSVGDFVSSTTAITDSINRVKELSAQTNLLALNAAIEAARAGESGRGFSVVADEVRNLAQRSAVAANAINQLTDALENQSGNVQRVLDEGAAALDSSQSHLDSLEGVLSEASSLVSASTTGVSEIASAVQVQSEGGKEISFGIERIAKMAEAGDLISHQVTAAVASLKELAGELELSVEHFRT</sequence>
<dbReference type="SUPFAM" id="SSF58104">
    <property type="entry name" value="Methyl-accepting chemotaxis protein (MCP) signaling domain"/>
    <property type="match status" value="1"/>
</dbReference>
<dbReference type="GO" id="GO:0006935">
    <property type="term" value="P:chemotaxis"/>
    <property type="evidence" value="ECO:0007669"/>
    <property type="project" value="InterPro"/>
</dbReference>
<dbReference type="PROSITE" id="PS50885">
    <property type="entry name" value="HAMP"/>
    <property type="match status" value="1"/>
</dbReference>
<feature type="domain" description="HAMP" evidence="5">
    <location>
        <begin position="220"/>
        <end position="272"/>
    </location>
</feature>
<accession>A0A0F9YCB8</accession>
<name>A0A0F9YCB8_9ZZZZ</name>